<protein>
    <submittedName>
        <fullName evidence="2">Uncharacterized protein</fullName>
    </submittedName>
</protein>
<evidence type="ECO:0000256" key="1">
    <source>
        <dbReference type="SAM" id="MobiDB-lite"/>
    </source>
</evidence>
<proteinExistence type="predicted"/>
<reference evidence="2 3" key="1">
    <citation type="submission" date="2024-01" db="EMBL/GenBank/DDBJ databases">
        <title>Genome assemblies of Stephania.</title>
        <authorList>
            <person name="Yang L."/>
        </authorList>
    </citation>
    <scope>NUCLEOTIDE SEQUENCE [LARGE SCALE GENOMIC DNA]</scope>
    <source>
        <strain evidence="2">YNDBR</strain>
        <tissue evidence="2">Leaf</tissue>
    </source>
</reference>
<sequence length="193" mass="20401">MIHVHRVVAPVRGQVPLVLSVGRVRREEDRDATRQHGVEGGAASEGVAGSLQAEAGAAHHLMDDGGWIVALSRPRSPALEQPAPPRFPALTDDLVTDGRLLHPGAWGPREGEEVGPADAPHSVLPRHQLIPPERVEVGRVGDPSLVVALPGVPLHAQHRHVLDRGQIEKAIGAEVSSWVVVSPHEVPSGPAQG</sequence>
<feature type="compositionally biased region" description="Basic and acidic residues" evidence="1">
    <location>
        <begin position="26"/>
        <end position="37"/>
    </location>
</feature>
<dbReference type="AlphaFoldDB" id="A0AAP0KEA8"/>
<organism evidence="2 3">
    <name type="scientific">Stephania yunnanensis</name>
    <dbReference type="NCBI Taxonomy" id="152371"/>
    <lineage>
        <taxon>Eukaryota</taxon>
        <taxon>Viridiplantae</taxon>
        <taxon>Streptophyta</taxon>
        <taxon>Embryophyta</taxon>
        <taxon>Tracheophyta</taxon>
        <taxon>Spermatophyta</taxon>
        <taxon>Magnoliopsida</taxon>
        <taxon>Ranunculales</taxon>
        <taxon>Menispermaceae</taxon>
        <taxon>Menispermoideae</taxon>
        <taxon>Cissampelideae</taxon>
        <taxon>Stephania</taxon>
    </lineage>
</organism>
<dbReference type="Proteomes" id="UP001420932">
    <property type="component" value="Unassembled WGS sequence"/>
</dbReference>
<accession>A0AAP0KEA8</accession>
<feature type="region of interest" description="Disordered" evidence="1">
    <location>
        <begin position="26"/>
        <end position="47"/>
    </location>
</feature>
<gene>
    <name evidence="2" type="ORF">Syun_008248</name>
</gene>
<dbReference type="EMBL" id="JBBNAF010000004">
    <property type="protein sequence ID" value="KAK9149939.1"/>
    <property type="molecule type" value="Genomic_DNA"/>
</dbReference>
<keyword evidence="3" id="KW-1185">Reference proteome</keyword>
<name>A0AAP0KEA8_9MAGN</name>
<comment type="caution">
    <text evidence="2">The sequence shown here is derived from an EMBL/GenBank/DDBJ whole genome shotgun (WGS) entry which is preliminary data.</text>
</comment>
<evidence type="ECO:0000313" key="3">
    <source>
        <dbReference type="Proteomes" id="UP001420932"/>
    </source>
</evidence>
<evidence type="ECO:0000313" key="2">
    <source>
        <dbReference type="EMBL" id="KAK9149939.1"/>
    </source>
</evidence>